<organism evidence="7 8">
    <name type="scientific">Umezawaea tangerina</name>
    <dbReference type="NCBI Taxonomy" id="84725"/>
    <lineage>
        <taxon>Bacteria</taxon>
        <taxon>Bacillati</taxon>
        <taxon>Actinomycetota</taxon>
        <taxon>Actinomycetes</taxon>
        <taxon>Pseudonocardiales</taxon>
        <taxon>Pseudonocardiaceae</taxon>
        <taxon>Umezawaea</taxon>
    </lineage>
</organism>
<keyword evidence="3 5" id="KW-1133">Transmembrane helix</keyword>
<dbReference type="Pfam" id="PF07690">
    <property type="entry name" value="MFS_1"/>
    <property type="match status" value="1"/>
</dbReference>
<keyword evidence="4 5" id="KW-0472">Membrane</keyword>
<dbReference type="InterPro" id="IPR050327">
    <property type="entry name" value="Proton-linked_MCT"/>
</dbReference>
<feature type="transmembrane region" description="Helical" evidence="5">
    <location>
        <begin position="280"/>
        <end position="300"/>
    </location>
</feature>
<dbReference type="GO" id="GO:0022857">
    <property type="term" value="F:transmembrane transporter activity"/>
    <property type="evidence" value="ECO:0007669"/>
    <property type="project" value="InterPro"/>
</dbReference>
<keyword evidence="8" id="KW-1185">Reference proteome</keyword>
<feature type="transmembrane region" description="Helical" evidence="5">
    <location>
        <begin position="249"/>
        <end position="274"/>
    </location>
</feature>
<feature type="domain" description="Major facilitator superfamily (MFS) profile" evidence="6">
    <location>
        <begin position="241"/>
        <end position="434"/>
    </location>
</feature>
<evidence type="ECO:0000256" key="4">
    <source>
        <dbReference type="ARBA" id="ARBA00023136"/>
    </source>
</evidence>
<keyword evidence="2 5" id="KW-0812">Transmembrane</keyword>
<comment type="caution">
    <text evidence="7">The sequence shown here is derived from an EMBL/GenBank/DDBJ whole genome shotgun (WGS) entry which is preliminary data.</text>
</comment>
<dbReference type="Gene3D" id="1.20.1250.20">
    <property type="entry name" value="MFS general substrate transporter like domains"/>
    <property type="match status" value="2"/>
</dbReference>
<feature type="transmembrane region" description="Helical" evidence="5">
    <location>
        <begin position="123"/>
        <end position="146"/>
    </location>
</feature>
<gene>
    <name evidence="7" type="ORF">CLV43_10432</name>
</gene>
<dbReference type="EMBL" id="PVTF01000004">
    <property type="protein sequence ID" value="PRY42202.1"/>
    <property type="molecule type" value="Genomic_DNA"/>
</dbReference>
<dbReference type="PANTHER" id="PTHR11360:SF304">
    <property type="entry name" value="MFS DOMAIN-CONTAINING PROTEIN"/>
    <property type="match status" value="1"/>
</dbReference>
<evidence type="ECO:0000256" key="3">
    <source>
        <dbReference type="ARBA" id="ARBA00022989"/>
    </source>
</evidence>
<feature type="transmembrane region" description="Helical" evidence="5">
    <location>
        <begin position="378"/>
        <end position="397"/>
    </location>
</feature>
<feature type="transmembrane region" description="Helical" evidence="5">
    <location>
        <begin position="186"/>
        <end position="206"/>
    </location>
</feature>
<dbReference type="InterPro" id="IPR020846">
    <property type="entry name" value="MFS_dom"/>
</dbReference>
<dbReference type="PANTHER" id="PTHR11360">
    <property type="entry name" value="MONOCARBOXYLATE TRANSPORTER"/>
    <property type="match status" value="1"/>
</dbReference>
<feature type="transmembrane region" description="Helical" evidence="5">
    <location>
        <begin position="66"/>
        <end position="87"/>
    </location>
</feature>
<reference evidence="7 8" key="1">
    <citation type="submission" date="2018-03" db="EMBL/GenBank/DDBJ databases">
        <title>Genomic Encyclopedia of Archaeal and Bacterial Type Strains, Phase II (KMG-II): from individual species to whole genera.</title>
        <authorList>
            <person name="Goeker M."/>
        </authorList>
    </citation>
    <scope>NUCLEOTIDE SEQUENCE [LARGE SCALE GENOMIC DNA]</scope>
    <source>
        <strain evidence="7 8">DSM 44720</strain>
    </source>
</reference>
<comment type="subcellular location">
    <subcellularLocation>
        <location evidence="1">Cell membrane</location>
        <topology evidence="1">Multi-pass membrane protein</topology>
    </subcellularLocation>
</comment>
<dbReference type="Proteomes" id="UP000239494">
    <property type="component" value="Unassembled WGS sequence"/>
</dbReference>
<protein>
    <submittedName>
        <fullName evidence="7">MFS transporter</fullName>
    </submittedName>
</protein>
<dbReference type="InterPro" id="IPR036259">
    <property type="entry name" value="MFS_trans_sf"/>
</dbReference>
<evidence type="ECO:0000313" key="7">
    <source>
        <dbReference type="EMBL" id="PRY42202.1"/>
    </source>
</evidence>
<dbReference type="GO" id="GO:0005886">
    <property type="term" value="C:plasma membrane"/>
    <property type="evidence" value="ECO:0007669"/>
    <property type="project" value="UniProtKB-SubCell"/>
</dbReference>
<proteinExistence type="predicted"/>
<dbReference type="PROSITE" id="PS50850">
    <property type="entry name" value="MFS"/>
    <property type="match status" value="1"/>
</dbReference>
<name>A0A2T0T947_9PSEU</name>
<dbReference type="AlphaFoldDB" id="A0A2T0T947"/>
<evidence type="ECO:0000256" key="1">
    <source>
        <dbReference type="ARBA" id="ARBA00004651"/>
    </source>
</evidence>
<feature type="transmembrane region" description="Helical" evidence="5">
    <location>
        <begin position="99"/>
        <end position="117"/>
    </location>
</feature>
<dbReference type="OrthoDB" id="3283589at2"/>
<feature type="transmembrane region" description="Helical" evidence="5">
    <location>
        <begin position="31"/>
        <end position="54"/>
    </location>
</feature>
<feature type="transmembrane region" description="Helical" evidence="5">
    <location>
        <begin position="158"/>
        <end position="180"/>
    </location>
</feature>
<dbReference type="InterPro" id="IPR011701">
    <property type="entry name" value="MFS"/>
</dbReference>
<dbReference type="SUPFAM" id="SSF103473">
    <property type="entry name" value="MFS general substrate transporter"/>
    <property type="match status" value="1"/>
</dbReference>
<feature type="transmembrane region" description="Helical" evidence="5">
    <location>
        <begin position="312"/>
        <end position="330"/>
    </location>
</feature>
<dbReference type="RefSeq" id="WP_106187642.1">
    <property type="nucleotide sequence ID" value="NZ_PVTF01000004.1"/>
</dbReference>
<evidence type="ECO:0000256" key="2">
    <source>
        <dbReference type="ARBA" id="ARBA00022692"/>
    </source>
</evidence>
<evidence type="ECO:0000313" key="8">
    <source>
        <dbReference type="Proteomes" id="UP000239494"/>
    </source>
</evidence>
<feature type="transmembrane region" description="Helical" evidence="5">
    <location>
        <begin position="336"/>
        <end position="357"/>
    </location>
</feature>
<evidence type="ECO:0000256" key="5">
    <source>
        <dbReference type="SAM" id="Phobius"/>
    </source>
</evidence>
<sequence length="434" mass="45144">MPGVQEVRDVHGRRYRVGETDRELVGRSRAWSLWLAWAAMLAAGVQQYGFGVVVPVLTATHPLADVVWALALWTACQAATAFPAAWLRDRGRLSTATSVVVGGVLCGIGMATLAHATTLPALYLGYSLVGGIGAGLVYAACVGTVVRWFPDRVASRVGVVGGAFAYGCVPFVLLAGLLLTPATRTPFLDTAAAVVLAVVVGAGVTLEDPPRNWWPAHVDPRAWALDKARRRNQSAVRQYLPAEAVRSGAVVPMFLAVALAAAVSLFDLAFLVAFADDGPLLAAAVLSALAACTGLGRVLAGRVSEHLGRRRTWYLSLLTGSAAQFVLLWGGTHDRFTALLLGACLAGLGTGCCYPLLVSLVREYFGEESGPQNFGILYSAKALGGLLGIGGAAAVVAAHGYPVAFVAAGLVGLTGALLTRALVQPGRTRLLPTP</sequence>
<dbReference type="InterPro" id="IPR005829">
    <property type="entry name" value="Sugar_transporter_CS"/>
</dbReference>
<accession>A0A2T0T947</accession>
<dbReference type="PROSITE" id="PS00216">
    <property type="entry name" value="SUGAR_TRANSPORT_1"/>
    <property type="match status" value="1"/>
</dbReference>
<evidence type="ECO:0000259" key="6">
    <source>
        <dbReference type="PROSITE" id="PS50850"/>
    </source>
</evidence>
<feature type="transmembrane region" description="Helical" evidence="5">
    <location>
        <begin position="403"/>
        <end position="423"/>
    </location>
</feature>